<evidence type="ECO:0000313" key="2">
    <source>
        <dbReference type="EMBL" id="SEO03420.1"/>
    </source>
</evidence>
<accession>A0A1H8LE07</accession>
<dbReference type="OrthoDB" id="9931133at2"/>
<keyword evidence="3" id="KW-1185">Reference proteome</keyword>
<proteinExistence type="predicted"/>
<evidence type="ECO:0000313" key="3">
    <source>
        <dbReference type="Proteomes" id="UP000198657"/>
    </source>
</evidence>
<name>A0A1H8LE07_9FLAO</name>
<gene>
    <name evidence="2" type="ORF">SAMN04487942_1646</name>
</gene>
<protein>
    <submittedName>
        <fullName evidence="2">Uncharacterized protein</fullName>
    </submittedName>
</protein>
<reference evidence="3" key="1">
    <citation type="submission" date="2016-10" db="EMBL/GenBank/DDBJ databases">
        <authorList>
            <person name="Varghese N."/>
            <person name="Submissions S."/>
        </authorList>
    </citation>
    <scope>NUCLEOTIDE SEQUENCE [LARGE SCALE GENOMIC DNA]</scope>
    <source>
        <strain evidence="3">CGMCC 1.8704</strain>
    </source>
</reference>
<keyword evidence="1" id="KW-0812">Transmembrane</keyword>
<feature type="transmembrane region" description="Helical" evidence="1">
    <location>
        <begin position="60"/>
        <end position="78"/>
    </location>
</feature>
<dbReference type="Proteomes" id="UP000198657">
    <property type="component" value="Unassembled WGS sequence"/>
</dbReference>
<sequence length="201" mass="23947">MFLNIKNIKINAKKSLYTNINGEEEKWSYAYIFVKIIIPIISCLIVYINQDKLMEDPKVIVMLLSLFSGLMFGVLIKIPDKFKDLEPKENETKLDETKRKQIKNYLKLFMYSLSYSILVALFSIFFVILNSFFPSLIELDLTKFKIIEDIKQLDLLTTFLLILIIFYRILLVNYLLNFLFFIFRAVTNLYEFMLYEFSKIK</sequence>
<feature type="transmembrane region" description="Helical" evidence="1">
    <location>
        <begin position="108"/>
        <end position="133"/>
    </location>
</feature>
<dbReference type="AlphaFoldDB" id="A0A1H8LE07"/>
<organism evidence="2 3">
    <name type="scientific">Flavobacterium sinopsychrotolerans</name>
    <dbReference type="NCBI Taxonomy" id="604089"/>
    <lineage>
        <taxon>Bacteria</taxon>
        <taxon>Pseudomonadati</taxon>
        <taxon>Bacteroidota</taxon>
        <taxon>Flavobacteriia</taxon>
        <taxon>Flavobacteriales</taxon>
        <taxon>Flavobacteriaceae</taxon>
        <taxon>Flavobacterium</taxon>
    </lineage>
</organism>
<dbReference type="STRING" id="604089.SAMN04487942_1646"/>
<keyword evidence="1" id="KW-1133">Transmembrane helix</keyword>
<dbReference type="RefSeq" id="WP_091168937.1">
    <property type="nucleotide sequence ID" value="NZ_CBCSFM010000002.1"/>
</dbReference>
<dbReference type="EMBL" id="FODN01000002">
    <property type="protein sequence ID" value="SEO03420.1"/>
    <property type="molecule type" value="Genomic_DNA"/>
</dbReference>
<keyword evidence="1" id="KW-0472">Membrane</keyword>
<feature type="transmembrane region" description="Helical" evidence="1">
    <location>
        <begin position="29"/>
        <end position="48"/>
    </location>
</feature>
<evidence type="ECO:0000256" key="1">
    <source>
        <dbReference type="SAM" id="Phobius"/>
    </source>
</evidence>